<feature type="transmembrane region" description="Helical" evidence="1">
    <location>
        <begin position="60"/>
        <end position="78"/>
    </location>
</feature>
<name>A0A167ETP4_9BACL</name>
<dbReference type="EMBL" id="LSFN01000006">
    <property type="protein sequence ID" value="OAB75869.1"/>
    <property type="molecule type" value="Genomic_DNA"/>
</dbReference>
<keyword evidence="3" id="KW-1185">Reference proteome</keyword>
<dbReference type="KEGG" id="pcx:LPB68_15525"/>
<sequence length="81" mass="9411">MSILYMRYIFLERPVKREIINNTIKIKKSIFAIEAAAATILKNPKIPAINAIINNITDHLSMILTFLSVYLGYFLRFLHKD</sequence>
<protein>
    <submittedName>
        <fullName evidence="2">Uncharacterized protein</fullName>
    </submittedName>
</protein>
<dbReference type="Proteomes" id="UP000077134">
    <property type="component" value="Unassembled WGS sequence"/>
</dbReference>
<reference evidence="2 3" key="1">
    <citation type="submission" date="2016-02" db="EMBL/GenBank/DDBJ databases">
        <title>Paenibacillus sp. LPB0068, isolated from Crassostrea gigas.</title>
        <authorList>
            <person name="Shin S.-K."/>
            <person name="Yi H."/>
        </authorList>
    </citation>
    <scope>NUCLEOTIDE SEQUENCE [LARGE SCALE GENOMIC DNA]</scope>
    <source>
        <strain evidence="2 3">LPB0068</strain>
    </source>
</reference>
<keyword evidence="1" id="KW-0812">Transmembrane</keyword>
<dbReference type="STRING" id="1763538.LPB68_15525"/>
<keyword evidence="1" id="KW-0472">Membrane</keyword>
<evidence type="ECO:0000256" key="1">
    <source>
        <dbReference type="SAM" id="Phobius"/>
    </source>
</evidence>
<evidence type="ECO:0000313" key="3">
    <source>
        <dbReference type="Proteomes" id="UP000077134"/>
    </source>
</evidence>
<gene>
    <name evidence="2" type="ORF">PNBC_07495</name>
</gene>
<organism evidence="2 3">
    <name type="scientific">Paenibacillus crassostreae</name>
    <dbReference type="NCBI Taxonomy" id="1763538"/>
    <lineage>
        <taxon>Bacteria</taxon>
        <taxon>Bacillati</taxon>
        <taxon>Bacillota</taxon>
        <taxon>Bacilli</taxon>
        <taxon>Bacillales</taxon>
        <taxon>Paenibacillaceae</taxon>
        <taxon>Paenibacillus</taxon>
    </lineage>
</organism>
<proteinExistence type="predicted"/>
<comment type="caution">
    <text evidence="2">The sequence shown here is derived from an EMBL/GenBank/DDBJ whole genome shotgun (WGS) entry which is preliminary data.</text>
</comment>
<accession>A0A167ETP4</accession>
<dbReference type="AlphaFoldDB" id="A0A167ETP4"/>
<evidence type="ECO:0000313" key="2">
    <source>
        <dbReference type="EMBL" id="OAB75869.1"/>
    </source>
</evidence>
<keyword evidence="1" id="KW-1133">Transmembrane helix</keyword>